<gene>
    <name evidence="9" type="primary">tatA</name>
    <name evidence="10" type="ORF">FOF46_20910</name>
</gene>
<evidence type="ECO:0000256" key="6">
    <source>
        <dbReference type="ARBA" id="ARBA00022989"/>
    </source>
</evidence>
<dbReference type="Proteomes" id="UP000318833">
    <property type="component" value="Unassembled WGS sequence"/>
</dbReference>
<keyword evidence="3 9" id="KW-1003">Cell membrane</keyword>
<comment type="subunit">
    <text evidence="9">Forms a complex with TatC.</text>
</comment>
<dbReference type="InterPro" id="IPR006312">
    <property type="entry name" value="TatA/E"/>
</dbReference>
<keyword evidence="11" id="KW-1185">Reference proteome</keyword>
<dbReference type="OrthoDB" id="1525160at2"/>
<evidence type="ECO:0000313" key="10">
    <source>
        <dbReference type="EMBL" id="TSE06017.1"/>
    </source>
</evidence>
<keyword evidence="5 9" id="KW-0653">Protein transport</keyword>
<sequence>MTVLPLFISGTEIAFIIFIVVMVFGADKIPEIARGLGKGMRVVKDATNDIKTEITKSAEKHGLDTDITSSITTDIKKEIDKVKDDIDDITGPIKRQP</sequence>
<dbReference type="PANTHER" id="PTHR42982:SF1">
    <property type="entry name" value="SEC-INDEPENDENT PROTEIN TRANSLOCASE PROTEIN TATA"/>
    <property type="match status" value="1"/>
</dbReference>
<evidence type="ECO:0000313" key="11">
    <source>
        <dbReference type="Proteomes" id="UP000318833"/>
    </source>
</evidence>
<keyword evidence="2 9" id="KW-0813">Transport</keyword>
<dbReference type="InterPro" id="IPR003369">
    <property type="entry name" value="TatA/B/E"/>
</dbReference>
<evidence type="ECO:0000256" key="3">
    <source>
        <dbReference type="ARBA" id="ARBA00022475"/>
    </source>
</evidence>
<comment type="subcellular location">
    <subcellularLocation>
        <location evidence="1 9">Cell membrane</location>
        <topology evidence="1 9">Single-pass membrane protein</topology>
    </subcellularLocation>
</comment>
<evidence type="ECO:0000256" key="9">
    <source>
        <dbReference type="HAMAP-Rule" id="MF_00236"/>
    </source>
</evidence>
<keyword evidence="8 9" id="KW-0472">Membrane</keyword>
<keyword evidence="4 9" id="KW-0812">Transmembrane</keyword>
<dbReference type="RefSeq" id="WP_109434703.1">
    <property type="nucleotide sequence ID" value="NZ_CANLFO010000014.1"/>
</dbReference>
<evidence type="ECO:0000256" key="4">
    <source>
        <dbReference type="ARBA" id="ARBA00022692"/>
    </source>
</evidence>
<dbReference type="GO" id="GO:0033281">
    <property type="term" value="C:TAT protein transport complex"/>
    <property type="evidence" value="ECO:0007669"/>
    <property type="project" value="UniProtKB-UniRule"/>
</dbReference>
<dbReference type="EMBL" id="VLNR01000051">
    <property type="protein sequence ID" value="TSE06017.1"/>
    <property type="molecule type" value="Genomic_DNA"/>
</dbReference>
<name>A0A554VFJ4_9FLAO</name>
<reference evidence="10 11" key="1">
    <citation type="submission" date="2019-07" db="EMBL/GenBank/DDBJ databases">
        <title>The draft genome sequence of Aquimarina algiphila M91.</title>
        <authorList>
            <person name="Meng X."/>
        </authorList>
    </citation>
    <scope>NUCLEOTIDE SEQUENCE [LARGE SCALE GENOMIC DNA]</scope>
    <source>
        <strain evidence="10 11">M91</strain>
    </source>
</reference>
<keyword evidence="6 9" id="KW-1133">Transmembrane helix</keyword>
<organism evidence="10 11">
    <name type="scientific">Aquimarina algiphila</name>
    <dbReference type="NCBI Taxonomy" id="2047982"/>
    <lineage>
        <taxon>Bacteria</taxon>
        <taxon>Pseudomonadati</taxon>
        <taxon>Bacteroidota</taxon>
        <taxon>Flavobacteriia</taxon>
        <taxon>Flavobacteriales</taxon>
        <taxon>Flavobacteriaceae</taxon>
        <taxon>Aquimarina</taxon>
    </lineage>
</organism>
<accession>A0A554VFJ4</accession>
<dbReference type="Gene3D" id="1.20.5.3310">
    <property type="match status" value="1"/>
</dbReference>
<evidence type="ECO:0000256" key="1">
    <source>
        <dbReference type="ARBA" id="ARBA00004162"/>
    </source>
</evidence>
<evidence type="ECO:0000256" key="7">
    <source>
        <dbReference type="ARBA" id="ARBA00023010"/>
    </source>
</evidence>
<evidence type="ECO:0000256" key="2">
    <source>
        <dbReference type="ARBA" id="ARBA00022448"/>
    </source>
</evidence>
<dbReference type="AlphaFoldDB" id="A0A554VFJ4"/>
<dbReference type="Pfam" id="PF02416">
    <property type="entry name" value="TatA_B_E"/>
    <property type="match status" value="1"/>
</dbReference>
<protein>
    <recommendedName>
        <fullName evidence="9">Sec-independent protein translocase protein TatA</fullName>
    </recommendedName>
</protein>
<comment type="function">
    <text evidence="9">Part of the twin-arginine translocation (Tat) system that transports large folded proteins containing a characteristic twin-arginine motif in their signal peptide across membranes. TatA could form the protein-conducting channel of the Tat system.</text>
</comment>
<feature type="transmembrane region" description="Helical" evidence="9">
    <location>
        <begin position="6"/>
        <end position="26"/>
    </location>
</feature>
<keyword evidence="7 9" id="KW-0811">Translocation</keyword>
<proteinExistence type="inferred from homology"/>
<comment type="similarity">
    <text evidence="9">Belongs to the TatA/E family.</text>
</comment>
<evidence type="ECO:0000256" key="5">
    <source>
        <dbReference type="ARBA" id="ARBA00022927"/>
    </source>
</evidence>
<dbReference type="GO" id="GO:0008320">
    <property type="term" value="F:protein transmembrane transporter activity"/>
    <property type="evidence" value="ECO:0007669"/>
    <property type="project" value="UniProtKB-UniRule"/>
</dbReference>
<comment type="caution">
    <text evidence="10">The sequence shown here is derived from an EMBL/GenBank/DDBJ whole genome shotgun (WGS) entry which is preliminary data.</text>
</comment>
<evidence type="ECO:0000256" key="8">
    <source>
        <dbReference type="ARBA" id="ARBA00023136"/>
    </source>
</evidence>
<dbReference type="HAMAP" id="MF_00236">
    <property type="entry name" value="TatA_E"/>
    <property type="match status" value="1"/>
</dbReference>
<dbReference type="PANTHER" id="PTHR42982">
    <property type="entry name" value="SEC-INDEPENDENT PROTEIN TRANSLOCASE PROTEIN TATA"/>
    <property type="match status" value="1"/>
</dbReference>
<dbReference type="GO" id="GO:0043953">
    <property type="term" value="P:protein transport by the Tat complex"/>
    <property type="evidence" value="ECO:0007669"/>
    <property type="project" value="UniProtKB-UniRule"/>
</dbReference>